<evidence type="ECO:0000256" key="4">
    <source>
        <dbReference type="ARBA" id="ARBA00023004"/>
    </source>
</evidence>
<reference evidence="6" key="1">
    <citation type="submission" date="2013-05" db="EMBL/GenBank/DDBJ databases">
        <title>Draft genome sequences of six wheat associated Fusarium spp. isolates.</title>
        <authorList>
            <person name="Moolhuijzen P.M."/>
            <person name="Manners J.M."/>
            <person name="Wilcox S."/>
            <person name="Bellgard M.I."/>
            <person name="Gardiner D.M."/>
        </authorList>
    </citation>
    <scope>NUCLEOTIDE SEQUENCE</scope>
    <source>
        <strain evidence="6">CS5907</strain>
    </source>
</reference>
<keyword evidence="3" id="KW-0560">Oxidoreductase</keyword>
<feature type="binding site" evidence="5">
    <location>
        <position position="309"/>
    </location>
    <ligand>
        <name>Fe cation</name>
        <dbReference type="ChEBI" id="CHEBI:24875"/>
        <note>catalytic</note>
    </ligand>
</feature>
<feature type="binding site" evidence="5">
    <location>
        <position position="186"/>
    </location>
    <ligand>
        <name>Fe cation</name>
        <dbReference type="ChEBI" id="CHEBI:24875"/>
        <note>catalytic</note>
    </ligand>
</feature>
<feature type="binding site" evidence="5">
    <location>
        <position position="494"/>
    </location>
    <ligand>
        <name>Fe cation</name>
        <dbReference type="ChEBI" id="CHEBI:24875"/>
        <note>catalytic</note>
    </ligand>
</feature>
<proteinExistence type="inferred from homology"/>
<dbReference type="PANTHER" id="PTHR10543:SF89">
    <property type="entry name" value="CAROTENOID 9,10(9',10')-CLEAVAGE DIOXYGENASE 1"/>
    <property type="match status" value="1"/>
</dbReference>
<evidence type="ECO:0000256" key="3">
    <source>
        <dbReference type="ARBA" id="ARBA00023002"/>
    </source>
</evidence>
<dbReference type="InterPro" id="IPR004294">
    <property type="entry name" value="Carotenoid_Oase"/>
</dbReference>
<evidence type="ECO:0000256" key="2">
    <source>
        <dbReference type="ARBA" id="ARBA00022723"/>
    </source>
</evidence>
<dbReference type="GO" id="GO:0016121">
    <property type="term" value="P:carotene catabolic process"/>
    <property type="evidence" value="ECO:0007669"/>
    <property type="project" value="TreeGrafter"/>
</dbReference>
<sequence>MATDGPSPPFPLPPPNPNYFGLKSECPPAFGPSDIGHPGHIEGEMANLVVHGEIPKQIDGTFYRIMIDPFYPTAPMNPPVEGDGNVSAFRIKDGKAEMKIRYVDTERLKLERKANSRLFGLYRNPYSHHPCVRSAVDSTANTNLFWWGGHLLALKENALPYAMDPDTLETRGYDPFKAPGKTYSAHPKIDPFSEELVGYGYEAKGLGTTDIVVYSLSKAGEVLEEQWVNGPWCGPIHDCAITTNFIILFFWPYKVDVDGMKKGGQHWVWTEEHPATFMLIPRRKDKVPAGWQPGEHRIYQWSRPAFLIHAASAWEEAGKIYIETSRVYNNIFPMFGGFTPNADPSADFVRWALDPSQPTYGCVPDPEVILDLPSEFPRTDERLMGRRYTTIFLPVVVPEKEGNGLPLPLSLNGLAKVNNKTKEKEIFFPGQKCLVEEPIFIPRSSDSPEGDGWVIAMIQRVEERKSDLVVIDTRDFTSPVAIIELPLYVRNQIHGNWVDAKSRSGDIVKPLCRDLGDVQVSGRGALGPLS</sequence>
<keyword evidence="4 5" id="KW-0408">Iron</keyword>
<comment type="caution">
    <text evidence="6">The sequence shown here is derived from an EMBL/GenBank/DDBJ whole genome shotgun (WGS) entry which is preliminary data.</text>
</comment>
<keyword evidence="2 5" id="KW-0479">Metal-binding</keyword>
<dbReference type="Pfam" id="PF03055">
    <property type="entry name" value="RPE65"/>
    <property type="match status" value="1"/>
</dbReference>
<comment type="similarity">
    <text evidence="1">Belongs to the carotenoid oxygenase family.</text>
</comment>
<accession>A0A090MFX4</accession>
<feature type="binding site" evidence="5">
    <location>
        <position position="237"/>
    </location>
    <ligand>
        <name>Fe cation</name>
        <dbReference type="ChEBI" id="CHEBI:24875"/>
        <note>catalytic</note>
    </ligand>
</feature>
<protein>
    <submittedName>
        <fullName evidence="6">WGS project CBMG000000000 data, contig CS5907-c002375</fullName>
    </submittedName>
</protein>
<dbReference type="AlphaFoldDB" id="A0A090MFX4"/>
<organism evidence="6">
    <name type="scientific">Fusarium acuminatum CS5907</name>
    <dbReference type="NCBI Taxonomy" id="1318461"/>
    <lineage>
        <taxon>Eukaryota</taxon>
        <taxon>Fungi</taxon>
        <taxon>Dikarya</taxon>
        <taxon>Ascomycota</taxon>
        <taxon>Pezizomycotina</taxon>
        <taxon>Sordariomycetes</taxon>
        <taxon>Hypocreomycetidae</taxon>
        <taxon>Hypocreales</taxon>
        <taxon>Nectriaceae</taxon>
        <taxon>Fusarium</taxon>
        <taxon>Fusarium tricinctum species complex</taxon>
    </lineage>
</organism>
<evidence type="ECO:0000256" key="5">
    <source>
        <dbReference type="PIRSR" id="PIRSR604294-1"/>
    </source>
</evidence>
<dbReference type="PANTHER" id="PTHR10543">
    <property type="entry name" value="BETA-CAROTENE DIOXYGENASE"/>
    <property type="match status" value="1"/>
</dbReference>
<gene>
    <name evidence="6" type="ORF">BN851_0110390</name>
</gene>
<evidence type="ECO:0000313" key="6">
    <source>
        <dbReference type="EMBL" id="CEG03787.1"/>
    </source>
</evidence>
<dbReference type="EMBL" id="CBMG010002364">
    <property type="protein sequence ID" value="CEG03787.1"/>
    <property type="molecule type" value="Genomic_DNA"/>
</dbReference>
<comment type="cofactor">
    <cofactor evidence="5">
        <name>Fe(2+)</name>
        <dbReference type="ChEBI" id="CHEBI:29033"/>
    </cofactor>
    <text evidence="5">Binds 1 Fe(2+) ion per subunit.</text>
</comment>
<dbReference type="GO" id="GO:0046872">
    <property type="term" value="F:metal ion binding"/>
    <property type="evidence" value="ECO:0007669"/>
    <property type="project" value="UniProtKB-KW"/>
</dbReference>
<evidence type="ECO:0000256" key="1">
    <source>
        <dbReference type="ARBA" id="ARBA00006787"/>
    </source>
</evidence>
<name>A0A090MFX4_9HYPO</name>
<dbReference type="GO" id="GO:0010436">
    <property type="term" value="F:carotenoid dioxygenase activity"/>
    <property type="evidence" value="ECO:0007669"/>
    <property type="project" value="TreeGrafter"/>
</dbReference>